<keyword evidence="5" id="KW-1185">Reference proteome</keyword>
<feature type="compositionally biased region" description="Low complexity" evidence="1">
    <location>
        <begin position="113"/>
        <end position="123"/>
    </location>
</feature>
<keyword evidence="2" id="KW-1133">Transmembrane helix</keyword>
<dbReference type="AlphaFoldDB" id="B8IEK9"/>
<organism evidence="4 5">
    <name type="scientific">Methylobacterium nodulans (strain LMG 21967 / CNCM I-2342 / ORS 2060)</name>
    <dbReference type="NCBI Taxonomy" id="460265"/>
    <lineage>
        <taxon>Bacteria</taxon>
        <taxon>Pseudomonadati</taxon>
        <taxon>Pseudomonadota</taxon>
        <taxon>Alphaproteobacteria</taxon>
        <taxon>Hyphomicrobiales</taxon>
        <taxon>Methylobacteriaceae</taxon>
        <taxon>Methylobacterium</taxon>
    </lineage>
</organism>
<evidence type="ECO:0000313" key="4">
    <source>
        <dbReference type="EMBL" id="ACL59581.1"/>
    </source>
</evidence>
<feature type="domain" description="DUF6468" evidence="3">
    <location>
        <begin position="34"/>
        <end position="109"/>
    </location>
</feature>
<feature type="region of interest" description="Disordered" evidence="1">
    <location>
        <begin position="113"/>
        <end position="139"/>
    </location>
</feature>
<accession>B8IEK9</accession>
<evidence type="ECO:0000313" key="5">
    <source>
        <dbReference type="Proteomes" id="UP000008207"/>
    </source>
</evidence>
<dbReference type="eggNOG" id="ENOG5030V4A">
    <property type="taxonomic scope" value="Bacteria"/>
</dbReference>
<name>B8IEK9_METNO</name>
<evidence type="ECO:0000256" key="1">
    <source>
        <dbReference type="SAM" id="MobiDB-lite"/>
    </source>
</evidence>
<evidence type="ECO:0000259" key="3">
    <source>
        <dbReference type="Pfam" id="PF20072"/>
    </source>
</evidence>
<dbReference type="OrthoDB" id="8005993at2"/>
<reference evidence="4 5" key="1">
    <citation type="submission" date="2009-01" db="EMBL/GenBank/DDBJ databases">
        <title>Complete sequence of chromosome of Methylobacterium nodulans ORS 2060.</title>
        <authorList>
            <consortium name="US DOE Joint Genome Institute"/>
            <person name="Lucas S."/>
            <person name="Copeland A."/>
            <person name="Lapidus A."/>
            <person name="Glavina del Rio T."/>
            <person name="Dalin E."/>
            <person name="Tice H."/>
            <person name="Bruce D."/>
            <person name="Goodwin L."/>
            <person name="Pitluck S."/>
            <person name="Sims D."/>
            <person name="Brettin T."/>
            <person name="Detter J.C."/>
            <person name="Han C."/>
            <person name="Larimer F."/>
            <person name="Land M."/>
            <person name="Hauser L."/>
            <person name="Kyrpides N."/>
            <person name="Ivanova N."/>
            <person name="Marx C.J."/>
            <person name="Richardson P."/>
        </authorList>
    </citation>
    <scope>NUCLEOTIDE SEQUENCE [LARGE SCALE GENOMIC DNA]</scope>
    <source>
        <strain evidence="5">LMG 21967 / CNCM I-2342 / ORS 2060</strain>
    </source>
</reference>
<dbReference type="Pfam" id="PF20072">
    <property type="entry name" value="DUF6468"/>
    <property type="match status" value="1"/>
</dbReference>
<dbReference type="KEGG" id="mno:Mnod_4716"/>
<feature type="transmembrane region" description="Helical" evidence="2">
    <location>
        <begin position="6"/>
        <end position="25"/>
    </location>
</feature>
<gene>
    <name evidence="4" type="ordered locus">Mnod_4716</name>
</gene>
<sequence>MTALVGMLADGLVAVLLVASIVSSVRLSRRITRLKADEAALRRTIGDLMVATESAERAITGLRATLGECERTLAERLTVAEAMTAGLADGVRAGEEVVTRIGRIVAQARPAVSPVPAAPGSAGLKPAEPRPVAMPEAPAVSTAERLGAAAAAARALSERALSRLQSQAA</sequence>
<proteinExistence type="predicted"/>
<dbReference type="EMBL" id="CP001349">
    <property type="protein sequence ID" value="ACL59581.1"/>
    <property type="molecule type" value="Genomic_DNA"/>
</dbReference>
<keyword evidence="2" id="KW-0472">Membrane</keyword>
<evidence type="ECO:0000256" key="2">
    <source>
        <dbReference type="SAM" id="Phobius"/>
    </source>
</evidence>
<dbReference type="HOGENOM" id="CLU_1633466_0_0_5"/>
<dbReference type="STRING" id="460265.Mnod_4716"/>
<dbReference type="InterPro" id="IPR045531">
    <property type="entry name" value="DUF6468"/>
</dbReference>
<protein>
    <recommendedName>
        <fullName evidence="3">DUF6468 domain-containing protein</fullName>
    </recommendedName>
</protein>
<dbReference type="RefSeq" id="WP_015931215.1">
    <property type="nucleotide sequence ID" value="NC_011894.1"/>
</dbReference>
<keyword evidence="2" id="KW-0812">Transmembrane</keyword>
<dbReference type="Proteomes" id="UP000008207">
    <property type="component" value="Chromosome"/>
</dbReference>